<evidence type="ECO:0000259" key="1">
    <source>
        <dbReference type="PROSITE" id="PS50206"/>
    </source>
</evidence>
<dbReference type="PROSITE" id="PS50206">
    <property type="entry name" value="RHODANESE_3"/>
    <property type="match status" value="1"/>
</dbReference>
<reference evidence="3" key="1">
    <citation type="journal article" date="2019" name="Int. J. Syst. Evol. Microbiol.">
        <title>The Global Catalogue of Microorganisms (GCM) 10K type strain sequencing project: providing services to taxonomists for standard genome sequencing and annotation.</title>
        <authorList>
            <consortium name="The Broad Institute Genomics Platform"/>
            <consortium name="The Broad Institute Genome Sequencing Center for Infectious Disease"/>
            <person name="Wu L."/>
            <person name="Ma J."/>
        </authorList>
    </citation>
    <scope>NUCLEOTIDE SEQUENCE [LARGE SCALE GENOMIC DNA]</scope>
    <source>
        <strain evidence="3">CCUG 53270</strain>
    </source>
</reference>
<feature type="domain" description="Rhodanese" evidence="1">
    <location>
        <begin position="39"/>
        <end position="119"/>
    </location>
</feature>
<protein>
    <submittedName>
        <fullName evidence="2">Rhodanese-like domain-containing protein</fullName>
    </submittedName>
</protein>
<name>A0ABW3USV2_9BACL</name>
<gene>
    <name evidence="2" type="ORF">ACFQ4B_20635</name>
</gene>
<dbReference type="InterPro" id="IPR036873">
    <property type="entry name" value="Rhodanese-like_dom_sf"/>
</dbReference>
<dbReference type="PANTHER" id="PTHR43031:SF1">
    <property type="entry name" value="PYRIDINE NUCLEOTIDE-DISULPHIDE OXIDOREDUCTASE"/>
    <property type="match status" value="1"/>
</dbReference>
<proteinExistence type="predicted"/>
<dbReference type="Pfam" id="PF00581">
    <property type="entry name" value="Rhodanese"/>
    <property type="match status" value="1"/>
</dbReference>
<dbReference type="InterPro" id="IPR050229">
    <property type="entry name" value="GlpE_sulfurtransferase"/>
</dbReference>
<keyword evidence="3" id="KW-1185">Reference proteome</keyword>
<dbReference type="RefSeq" id="WP_179135925.1">
    <property type="nucleotide sequence ID" value="NZ_BAABJG010000015.1"/>
</dbReference>
<accession>A0ABW3USV2</accession>
<dbReference type="CDD" id="cd00158">
    <property type="entry name" value="RHOD"/>
    <property type="match status" value="1"/>
</dbReference>
<dbReference type="SUPFAM" id="SSF52821">
    <property type="entry name" value="Rhodanese/Cell cycle control phosphatase"/>
    <property type="match status" value="1"/>
</dbReference>
<evidence type="ECO:0000313" key="2">
    <source>
        <dbReference type="EMBL" id="MFD1222529.1"/>
    </source>
</evidence>
<comment type="caution">
    <text evidence="2">The sequence shown here is derived from an EMBL/GenBank/DDBJ whole genome shotgun (WGS) entry which is preliminary data.</text>
</comment>
<dbReference type="PANTHER" id="PTHR43031">
    <property type="entry name" value="FAD-DEPENDENT OXIDOREDUCTASE"/>
    <property type="match status" value="1"/>
</dbReference>
<dbReference type="Proteomes" id="UP001597180">
    <property type="component" value="Unassembled WGS sequence"/>
</dbReference>
<sequence>MIFMLALFVFFILMYQRIKPVRGLQYLDARDLGNFTKSSDKPVILLDVRDSVDYYEGHLDGAVHISLGRLPFVKKKELRKEASIIVISDSKYHSKKAARILKKSGYSHLAALHVGNPCVCT</sequence>
<dbReference type="EMBL" id="JBHTLU010000031">
    <property type="protein sequence ID" value="MFD1222529.1"/>
    <property type="molecule type" value="Genomic_DNA"/>
</dbReference>
<dbReference type="Gene3D" id="3.40.250.10">
    <property type="entry name" value="Rhodanese-like domain"/>
    <property type="match status" value="1"/>
</dbReference>
<organism evidence="2 3">
    <name type="scientific">Paenibacillus vulneris</name>
    <dbReference type="NCBI Taxonomy" id="1133364"/>
    <lineage>
        <taxon>Bacteria</taxon>
        <taxon>Bacillati</taxon>
        <taxon>Bacillota</taxon>
        <taxon>Bacilli</taxon>
        <taxon>Bacillales</taxon>
        <taxon>Paenibacillaceae</taxon>
        <taxon>Paenibacillus</taxon>
    </lineage>
</organism>
<dbReference type="InterPro" id="IPR001763">
    <property type="entry name" value="Rhodanese-like_dom"/>
</dbReference>
<evidence type="ECO:0000313" key="3">
    <source>
        <dbReference type="Proteomes" id="UP001597180"/>
    </source>
</evidence>